<dbReference type="Proteomes" id="UP000887569">
    <property type="component" value="Unplaced"/>
</dbReference>
<feature type="region of interest" description="Disordered" evidence="1">
    <location>
        <begin position="114"/>
        <end position="135"/>
    </location>
</feature>
<evidence type="ECO:0000256" key="1">
    <source>
        <dbReference type="SAM" id="MobiDB-lite"/>
    </source>
</evidence>
<accession>A0A915AXR0</accession>
<dbReference type="WBParaSite" id="PgR018_g026_t02">
    <property type="protein sequence ID" value="PgR018_g026_t02"/>
    <property type="gene ID" value="PgR018_g026"/>
</dbReference>
<dbReference type="InterPro" id="IPR045860">
    <property type="entry name" value="Snake_toxin-like_sf"/>
</dbReference>
<dbReference type="SUPFAM" id="SSF57302">
    <property type="entry name" value="Snake toxin-like"/>
    <property type="match status" value="1"/>
</dbReference>
<proteinExistence type="predicted"/>
<evidence type="ECO:0000313" key="2">
    <source>
        <dbReference type="Proteomes" id="UP000887569"/>
    </source>
</evidence>
<organism evidence="2 3">
    <name type="scientific">Parascaris univalens</name>
    <name type="common">Nematode worm</name>
    <dbReference type="NCBI Taxonomy" id="6257"/>
    <lineage>
        <taxon>Eukaryota</taxon>
        <taxon>Metazoa</taxon>
        <taxon>Ecdysozoa</taxon>
        <taxon>Nematoda</taxon>
        <taxon>Chromadorea</taxon>
        <taxon>Rhabditida</taxon>
        <taxon>Spirurina</taxon>
        <taxon>Ascaridomorpha</taxon>
        <taxon>Ascaridoidea</taxon>
        <taxon>Ascarididae</taxon>
        <taxon>Parascaris</taxon>
    </lineage>
</organism>
<evidence type="ECO:0000313" key="3">
    <source>
        <dbReference type="WBParaSite" id="PgR018_g026_t02"/>
    </source>
</evidence>
<reference evidence="3" key="1">
    <citation type="submission" date="2022-11" db="UniProtKB">
        <authorList>
            <consortium name="WormBaseParasite"/>
        </authorList>
    </citation>
    <scope>IDENTIFICATION</scope>
</reference>
<dbReference type="AlphaFoldDB" id="A0A915AXR0"/>
<protein>
    <submittedName>
        <fullName evidence="3">Uncharacterized protein</fullName>
    </submittedName>
</protein>
<sequence>LRVTSSCCSASRNNSHGTALMLFLLLNAALFIELGSTIKCYVCDGELDCSFPVQRECPPNNECFTVADSYNPKSNGLRKGCTTTCDISNIIGKLCRTCKTDLCNARTGLGSAFNKPSPLPPRGPFGPRDRNSANDQKSKHVFFPALCISAITALIDQFL</sequence>
<name>A0A915AXR0_PARUN</name>
<keyword evidence="2" id="KW-1185">Reference proteome</keyword>